<dbReference type="EMBL" id="CP011542">
    <property type="protein sequence ID" value="AKK07078.1"/>
    <property type="molecule type" value="Genomic_DNA"/>
</dbReference>
<feature type="compositionally biased region" description="Basic residues" evidence="1">
    <location>
        <begin position="28"/>
        <end position="37"/>
    </location>
</feature>
<feature type="region of interest" description="Disordered" evidence="1">
    <location>
        <begin position="28"/>
        <end position="58"/>
    </location>
</feature>
<dbReference type="KEGG" id="cmv:CMUST_13920"/>
<dbReference type="Proteomes" id="UP000035199">
    <property type="component" value="Chromosome"/>
</dbReference>
<name>A0A0G3H5F7_9CORY</name>
<proteinExistence type="predicted"/>
<dbReference type="RefSeq" id="WP_169748510.1">
    <property type="nucleotide sequence ID" value="NZ_CP011542.1"/>
</dbReference>
<evidence type="ECO:0000313" key="2">
    <source>
        <dbReference type="EMBL" id="AKK07078.1"/>
    </source>
</evidence>
<sequence length="58" mass="6893">MAKKADRRMWKMNPERLEAHLQLRRRARQIPDKKKRANKEACRRGKWQASGLSSTCTI</sequence>
<dbReference type="PATRIC" id="fig|571915.4.peg.2991"/>
<gene>
    <name evidence="2" type="ORF">CMUST_13920</name>
</gene>
<keyword evidence="3" id="KW-1185">Reference proteome</keyword>
<evidence type="ECO:0000256" key="1">
    <source>
        <dbReference type="SAM" id="MobiDB-lite"/>
    </source>
</evidence>
<organism evidence="2 3">
    <name type="scientific">Corynebacterium mustelae</name>
    <dbReference type="NCBI Taxonomy" id="571915"/>
    <lineage>
        <taxon>Bacteria</taxon>
        <taxon>Bacillati</taxon>
        <taxon>Actinomycetota</taxon>
        <taxon>Actinomycetes</taxon>
        <taxon>Mycobacteriales</taxon>
        <taxon>Corynebacteriaceae</taxon>
        <taxon>Corynebacterium</taxon>
    </lineage>
</organism>
<reference evidence="3" key="2">
    <citation type="submission" date="2015-05" db="EMBL/GenBank/DDBJ databases">
        <title>Complete genome sequence of Corynebacterium mustelae DSM 45274, isolated from various tissues of a male ferret with lethal sepsis.</title>
        <authorList>
            <person name="Ruckert C."/>
            <person name="Albersmeier A."/>
            <person name="Winkler A."/>
            <person name="Tauch A."/>
        </authorList>
    </citation>
    <scope>NUCLEOTIDE SEQUENCE [LARGE SCALE GENOMIC DNA]</scope>
    <source>
        <strain evidence="3">DSM 45274</strain>
    </source>
</reference>
<accession>A0A0G3H5F7</accession>
<reference evidence="2 3" key="1">
    <citation type="journal article" date="2015" name="Genome Announc.">
        <title>Complete Genome Sequence of the Type Strain Corynebacterium mustelae DSM 45274, Isolated from Various Tissues of a Male Ferret with Lethal Sepsis.</title>
        <authorList>
            <person name="Ruckert C."/>
            <person name="Eimer J."/>
            <person name="Winkler A."/>
            <person name="Tauch A."/>
        </authorList>
    </citation>
    <scope>NUCLEOTIDE SEQUENCE [LARGE SCALE GENOMIC DNA]</scope>
    <source>
        <strain evidence="2 3">DSM 45274</strain>
    </source>
</reference>
<protein>
    <submittedName>
        <fullName evidence="2">Uncharacterized protein</fullName>
    </submittedName>
</protein>
<evidence type="ECO:0000313" key="3">
    <source>
        <dbReference type="Proteomes" id="UP000035199"/>
    </source>
</evidence>
<dbReference type="AlphaFoldDB" id="A0A0G3H5F7"/>